<comment type="similarity">
    <text evidence="12">Belongs to the G-protein coupled receptor 1 family.</text>
</comment>
<evidence type="ECO:0000256" key="6">
    <source>
        <dbReference type="ARBA" id="ARBA00022989"/>
    </source>
</evidence>
<sequence length="327" mass="36435">MAVAFFPVALTSVILLSTMLNGLVVFAMMKARNKLTFRDIIHLSVALSDMIQGILGYPLEVISVLEGKWQFGDAACAGTAFMVTWLGLVSISHLVAMAIDRCLTICKPFTAHVLHQKRIDALYFVIPSWLYGFFWAFTPLVGWGGYANEGLARCSIDWRVTDPIGVSYIISLFVFCFVLPVAVMLMSFAAIRFELRKMRHRSKSHFGEDSESVKRDLKAEKKNNRLVAIMITAFVAAWTPYSVISLSHSINAGLNLSNQIEQLAALFAKSSCTFNPIIYTFFYKEFRKYLRDFCVGCCPCAMNLNIIRPEQTSVSAPTTQAVTAANA</sequence>
<feature type="transmembrane region" description="Helical" evidence="13">
    <location>
        <begin position="166"/>
        <end position="191"/>
    </location>
</feature>
<keyword evidence="11 12" id="KW-0807">Transducer</keyword>
<evidence type="ECO:0000313" key="15">
    <source>
        <dbReference type="EMBL" id="AGB67500.1"/>
    </source>
</evidence>
<reference evidence="16" key="3">
    <citation type="journal article" date="2019" name="BMC Genomics">
        <title>De novo transcriptome assembly of the cubomedusa Tripedalia cystophora, including the analysis of a set of genes involved in peptidergic neurotransmission.</title>
        <authorList>
            <person name="Nielsen S.K."/>
            <person name="Koch T.L."/>
            <person name="Hauser F."/>
            <person name="Garm A."/>
            <person name="Grimmelikhuijzen C.J."/>
        </authorList>
    </citation>
    <scope>NUCLEOTIDE SEQUENCE</scope>
</reference>
<dbReference type="GO" id="GO:0004930">
    <property type="term" value="F:G protein-coupled receptor activity"/>
    <property type="evidence" value="ECO:0007669"/>
    <property type="project" value="UniProtKB-KW"/>
</dbReference>
<keyword evidence="10 12" id="KW-0675">Receptor</keyword>
<evidence type="ECO:0000256" key="11">
    <source>
        <dbReference type="ARBA" id="ARBA00023224"/>
    </source>
</evidence>
<evidence type="ECO:0000256" key="4">
    <source>
        <dbReference type="ARBA" id="ARBA00022692"/>
    </source>
</evidence>
<feature type="transmembrane region" description="Helical" evidence="13">
    <location>
        <begin position="121"/>
        <end position="146"/>
    </location>
</feature>
<name>A0A059NTD7_TRICY</name>
<keyword evidence="9 13" id="KW-0472">Membrane</keyword>
<evidence type="ECO:0000259" key="14">
    <source>
        <dbReference type="PROSITE" id="PS50262"/>
    </source>
</evidence>
<feature type="domain" description="G-protein coupled receptors family 1 profile" evidence="14">
    <location>
        <begin position="20"/>
        <end position="279"/>
    </location>
</feature>
<accession>A0A059NTD7</accession>
<protein>
    <submittedName>
        <fullName evidence="15">C-like opsin</fullName>
    </submittedName>
    <submittedName>
        <fullName evidence="16">Opsin-like GPCR</fullName>
    </submittedName>
</protein>
<evidence type="ECO:0000256" key="5">
    <source>
        <dbReference type="ARBA" id="ARBA00022925"/>
    </source>
</evidence>
<keyword evidence="5" id="KW-0681">Retinal protein</keyword>
<dbReference type="PROSITE" id="PS00238">
    <property type="entry name" value="OPSIN"/>
    <property type="match status" value="1"/>
</dbReference>
<organism evidence="15">
    <name type="scientific">Tripedalia cystophora</name>
    <name type="common">Mangrove box jellyfish</name>
    <dbReference type="NCBI Taxonomy" id="6141"/>
    <lineage>
        <taxon>Eukaryota</taxon>
        <taxon>Metazoa</taxon>
        <taxon>Cnidaria</taxon>
        <taxon>Cubozoa</taxon>
        <taxon>Carybdeida</taxon>
        <taxon>Tripedaliidae</taxon>
        <taxon>Tripedalia</taxon>
    </lineage>
</organism>
<dbReference type="Gene3D" id="1.20.1070.10">
    <property type="entry name" value="Rhodopsin 7-helix transmembrane proteins"/>
    <property type="match status" value="1"/>
</dbReference>
<evidence type="ECO:0000313" key="16">
    <source>
        <dbReference type="EMBL" id="QBL02614.1"/>
    </source>
</evidence>
<dbReference type="GO" id="GO:0009881">
    <property type="term" value="F:photoreceptor activity"/>
    <property type="evidence" value="ECO:0007669"/>
    <property type="project" value="UniProtKB-KW"/>
</dbReference>
<dbReference type="GO" id="GO:0016020">
    <property type="term" value="C:membrane"/>
    <property type="evidence" value="ECO:0007669"/>
    <property type="project" value="UniProtKB-SubCell"/>
</dbReference>
<reference evidence="15" key="1">
    <citation type="journal article" date="2015" name="Sci. Rep.">
        <title>Cubozoan genome illuminates functional diversification of opsins and photoreceptor evolution.</title>
        <authorList>
            <person name="Liegertova M."/>
            <person name="Pergner J."/>
            <person name="Kozmikova I."/>
            <person name="Fabian P."/>
            <person name="Pombinho A.R."/>
            <person name="Strnad H."/>
            <person name="Paces J."/>
            <person name="Vlcek C."/>
            <person name="Bartunek P."/>
            <person name="Kozmik Z."/>
        </authorList>
    </citation>
    <scope>NUCLEOTIDE SEQUENCE</scope>
</reference>
<reference evidence="16" key="2">
    <citation type="submission" date="2018-09" db="EMBL/GenBank/DDBJ databases">
        <authorList>
            <person name="Nielsen S.K.D."/>
            <person name="Koch T.L."/>
            <person name="Hauser F."/>
            <person name="Garm A."/>
            <person name="Grimmelikhuijzen C.J.P."/>
        </authorList>
    </citation>
    <scope>NUCLEOTIDE SEQUENCE</scope>
</reference>
<dbReference type="CDD" id="cd14969">
    <property type="entry name" value="7tmA_Opsins_type2_animals"/>
    <property type="match status" value="1"/>
</dbReference>
<keyword evidence="2" id="KW-0600">Photoreceptor protein</keyword>
<dbReference type="EMBL" id="JQ968428">
    <property type="protein sequence ID" value="AGB67500.1"/>
    <property type="molecule type" value="Genomic_DNA"/>
</dbReference>
<feature type="transmembrane region" description="Helical" evidence="13">
    <location>
        <begin position="6"/>
        <end position="28"/>
    </location>
</feature>
<evidence type="ECO:0000256" key="2">
    <source>
        <dbReference type="ARBA" id="ARBA00022543"/>
    </source>
</evidence>
<dbReference type="Pfam" id="PF00001">
    <property type="entry name" value="7tm_1"/>
    <property type="match status" value="1"/>
</dbReference>
<comment type="subcellular location">
    <subcellularLocation>
        <location evidence="1">Membrane</location>
        <topology evidence="1">Multi-pass membrane protein</topology>
    </subcellularLocation>
</comment>
<keyword evidence="6 13" id="KW-1133">Transmembrane helix</keyword>
<evidence type="ECO:0000256" key="13">
    <source>
        <dbReference type="SAM" id="Phobius"/>
    </source>
</evidence>
<evidence type="ECO:0000256" key="1">
    <source>
        <dbReference type="ARBA" id="ARBA00004141"/>
    </source>
</evidence>
<proteinExistence type="evidence at transcript level"/>
<dbReference type="PANTHER" id="PTHR24240">
    <property type="entry name" value="OPSIN"/>
    <property type="match status" value="1"/>
</dbReference>
<dbReference type="PROSITE" id="PS00237">
    <property type="entry name" value="G_PROTEIN_RECEP_F1_1"/>
    <property type="match status" value="1"/>
</dbReference>
<feature type="transmembrane region" description="Helical" evidence="13">
    <location>
        <begin position="40"/>
        <end position="59"/>
    </location>
</feature>
<dbReference type="EMBL" id="MH835328">
    <property type="protein sequence ID" value="QBL02614.1"/>
    <property type="molecule type" value="mRNA"/>
</dbReference>
<evidence type="ECO:0000256" key="10">
    <source>
        <dbReference type="ARBA" id="ARBA00023170"/>
    </source>
</evidence>
<evidence type="ECO:0000256" key="12">
    <source>
        <dbReference type="RuleBase" id="RU000688"/>
    </source>
</evidence>
<dbReference type="SUPFAM" id="SSF81321">
    <property type="entry name" value="Family A G protein-coupled receptor-like"/>
    <property type="match status" value="1"/>
</dbReference>
<dbReference type="PRINTS" id="PR00237">
    <property type="entry name" value="GPCRRHODOPSN"/>
</dbReference>
<dbReference type="GO" id="GO:0007602">
    <property type="term" value="P:phototransduction"/>
    <property type="evidence" value="ECO:0007669"/>
    <property type="project" value="UniProtKB-KW"/>
</dbReference>
<evidence type="ECO:0000256" key="3">
    <source>
        <dbReference type="ARBA" id="ARBA00022606"/>
    </source>
</evidence>
<keyword evidence="8 12" id="KW-0297">G-protein coupled receptor</keyword>
<feature type="transmembrane region" description="Helical" evidence="13">
    <location>
        <begin position="79"/>
        <end position="100"/>
    </location>
</feature>
<dbReference type="InterPro" id="IPR027430">
    <property type="entry name" value="Retinal_BS"/>
</dbReference>
<dbReference type="InterPro" id="IPR050125">
    <property type="entry name" value="GPCR_opsins"/>
</dbReference>
<gene>
    <name evidence="15" type="primary">op5</name>
</gene>
<keyword evidence="7" id="KW-0157">Chromophore</keyword>
<feature type="transmembrane region" description="Helical" evidence="13">
    <location>
        <begin position="263"/>
        <end position="282"/>
    </location>
</feature>
<keyword evidence="3" id="KW-0716">Sensory transduction</keyword>
<evidence type="ECO:0000256" key="9">
    <source>
        <dbReference type="ARBA" id="ARBA00023136"/>
    </source>
</evidence>
<evidence type="ECO:0000256" key="8">
    <source>
        <dbReference type="ARBA" id="ARBA00023040"/>
    </source>
</evidence>
<keyword evidence="4 12" id="KW-0812">Transmembrane</keyword>
<dbReference type="InterPro" id="IPR000276">
    <property type="entry name" value="GPCR_Rhodpsn"/>
</dbReference>
<dbReference type="InterPro" id="IPR017452">
    <property type="entry name" value="GPCR_Rhodpsn_7TM"/>
</dbReference>
<feature type="transmembrane region" description="Helical" evidence="13">
    <location>
        <begin position="224"/>
        <end position="243"/>
    </location>
</feature>
<dbReference type="AlphaFoldDB" id="A0A059NTD7"/>
<evidence type="ECO:0000256" key="7">
    <source>
        <dbReference type="ARBA" id="ARBA00022991"/>
    </source>
</evidence>
<dbReference type="PROSITE" id="PS50262">
    <property type="entry name" value="G_PROTEIN_RECEP_F1_2"/>
    <property type="match status" value="1"/>
</dbReference>